<keyword evidence="1 9" id="KW-0963">Cytoplasm</keyword>
<comment type="caution">
    <text evidence="9">Lacks conserved residue(s) required for the propagation of feature annotation.</text>
</comment>
<sequence length="225" mass="24595">MTSLLAPGTYFVSGIDTDAGKSYATGILARMLCDAGARVITQKFIQTGNTGRSEDIELHRRLMGIPLQPADLDHTTSPVIYPFPASPHLSAKLVGTEVDTTVITAATKKLQSQYDIVLVEGAGGLHVPLRPFDPDHEPHEYLTADYIAQQQLPLLFVTSAKLGSLNHTLLSFEACRARHIPLAAVLWKLYPEGDPLIAADTRAYIADYLKVYFPEARIIDIPKAD</sequence>
<dbReference type="PANTHER" id="PTHR43210">
    <property type="entry name" value="DETHIOBIOTIN SYNTHETASE"/>
    <property type="match status" value="1"/>
</dbReference>
<feature type="binding site" evidence="9">
    <location>
        <begin position="120"/>
        <end position="123"/>
    </location>
    <ligand>
        <name>ATP</name>
        <dbReference type="ChEBI" id="CHEBI:30616"/>
    </ligand>
</feature>
<keyword evidence="2 9" id="KW-0436">Ligase</keyword>
<name>A0A9D1TYC0_9BACT</name>
<dbReference type="GO" id="GO:0009102">
    <property type="term" value="P:biotin biosynthetic process"/>
    <property type="evidence" value="ECO:0007669"/>
    <property type="project" value="UniProtKB-UniRule"/>
</dbReference>
<feature type="binding site" evidence="9">
    <location>
        <begin position="18"/>
        <end position="23"/>
    </location>
    <ligand>
        <name>ATP</name>
        <dbReference type="ChEBI" id="CHEBI:30616"/>
    </ligand>
</feature>
<comment type="similarity">
    <text evidence="9">Belongs to the dethiobiotin synthetase family.</text>
</comment>
<evidence type="ECO:0000256" key="5">
    <source>
        <dbReference type="ARBA" id="ARBA00022756"/>
    </source>
</evidence>
<dbReference type="SUPFAM" id="SSF52540">
    <property type="entry name" value="P-loop containing nucleoside triphosphate hydrolases"/>
    <property type="match status" value="1"/>
</dbReference>
<reference evidence="10" key="1">
    <citation type="journal article" date="2021" name="PeerJ">
        <title>Extensive microbial diversity within the chicken gut microbiome revealed by metagenomics and culture.</title>
        <authorList>
            <person name="Gilroy R."/>
            <person name="Ravi A."/>
            <person name="Getino M."/>
            <person name="Pursley I."/>
            <person name="Horton D.L."/>
            <person name="Alikhan N.F."/>
            <person name="Baker D."/>
            <person name="Gharbi K."/>
            <person name="Hall N."/>
            <person name="Watson M."/>
            <person name="Adriaenssens E.M."/>
            <person name="Foster-Nyarko E."/>
            <person name="Jarju S."/>
            <person name="Secka A."/>
            <person name="Antonio M."/>
            <person name="Oren A."/>
            <person name="Chaudhuri R.R."/>
            <person name="La Ragione R."/>
            <person name="Hildebrand F."/>
            <person name="Pallen M.J."/>
        </authorList>
    </citation>
    <scope>NUCLEOTIDE SEQUENCE</scope>
    <source>
        <strain evidence="10">ChiBcec15-1070</strain>
    </source>
</reference>
<comment type="subunit">
    <text evidence="9">Homodimer.</text>
</comment>
<feature type="binding site" evidence="9">
    <location>
        <position position="47"/>
    </location>
    <ligand>
        <name>substrate</name>
    </ligand>
</feature>
<dbReference type="EMBL" id="DXHL01000026">
    <property type="protein sequence ID" value="HIW10937.1"/>
    <property type="molecule type" value="Genomic_DNA"/>
</dbReference>
<evidence type="ECO:0000256" key="3">
    <source>
        <dbReference type="ARBA" id="ARBA00022723"/>
    </source>
</evidence>
<feature type="binding site" evidence="9">
    <location>
        <position position="55"/>
    </location>
    <ligand>
        <name>ATP</name>
        <dbReference type="ChEBI" id="CHEBI:30616"/>
    </ligand>
</feature>
<dbReference type="HAMAP" id="MF_00336">
    <property type="entry name" value="BioD"/>
    <property type="match status" value="1"/>
</dbReference>
<evidence type="ECO:0000256" key="2">
    <source>
        <dbReference type="ARBA" id="ARBA00022598"/>
    </source>
</evidence>
<dbReference type="PANTHER" id="PTHR43210:SF2">
    <property type="entry name" value="ATP-DEPENDENT DETHIOBIOTIN SYNTHETASE BIOD 2"/>
    <property type="match status" value="1"/>
</dbReference>
<evidence type="ECO:0000256" key="9">
    <source>
        <dbReference type="HAMAP-Rule" id="MF_00336"/>
    </source>
</evidence>
<proteinExistence type="inferred from homology"/>
<evidence type="ECO:0000256" key="7">
    <source>
        <dbReference type="ARBA" id="ARBA00022842"/>
    </source>
</evidence>
<evidence type="ECO:0000256" key="1">
    <source>
        <dbReference type="ARBA" id="ARBA00022490"/>
    </source>
</evidence>
<reference evidence="10" key="2">
    <citation type="submission" date="2021-04" db="EMBL/GenBank/DDBJ databases">
        <authorList>
            <person name="Gilroy R."/>
        </authorList>
    </citation>
    <scope>NUCLEOTIDE SEQUENCE</scope>
    <source>
        <strain evidence="10">ChiBcec15-1070</strain>
    </source>
</reference>
<evidence type="ECO:0000256" key="6">
    <source>
        <dbReference type="ARBA" id="ARBA00022840"/>
    </source>
</evidence>
<comment type="catalytic activity">
    <reaction evidence="8">
        <text>(7R,8S)-8-amino-7-(carboxyamino)nonanoate + ATP = (4R,5S)-dethiobiotin + ADP + phosphate + H(+)</text>
        <dbReference type="Rhea" id="RHEA:63684"/>
        <dbReference type="ChEBI" id="CHEBI:15378"/>
        <dbReference type="ChEBI" id="CHEBI:30616"/>
        <dbReference type="ChEBI" id="CHEBI:43474"/>
        <dbReference type="ChEBI" id="CHEBI:149470"/>
        <dbReference type="ChEBI" id="CHEBI:149473"/>
        <dbReference type="ChEBI" id="CHEBI:456216"/>
    </reaction>
</comment>
<protein>
    <recommendedName>
        <fullName evidence="9">ATP-dependent dethiobiotin synthetase BioD</fullName>
        <ecNumber evidence="9">6.3.3.3</ecNumber>
    </recommendedName>
    <alternativeName>
        <fullName evidence="9">DTB synthetase</fullName>
        <shortName evidence="9">DTBS</shortName>
    </alternativeName>
    <alternativeName>
        <fullName evidence="9">Dethiobiotin synthase</fullName>
    </alternativeName>
</protein>
<keyword evidence="4 9" id="KW-0547">Nucleotide-binding</keyword>
<comment type="subcellular location">
    <subcellularLocation>
        <location evidence="9">Cytoplasm</location>
    </subcellularLocation>
</comment>
<keyword evidence="3 9" id="KW-0479">Metal-binding</keyword>
<gene>
    <name evidence="9 10" type="primary">bioD</name>
    <name evidence="10" type="ORF">H9888_05475</name>
</gene>
<dbReference type="GO" id="GO:0004141">
    <property type="term" value="F:dethiobiotin synthase activity"/>
    <property type="evidence" value="ECO:0007669"/>
    <property type="project" value="UniProtKB-UniRule"/>
</dbReference>
<feature type="active site" evidence="9">
    <location>
        <position position="43"/>
    </location>
</feature>
<keyword evidence="6 9" id="KW-0067">ATP-binding</keyword>
<organism evidence="10 11">
    <name type="scientific">Candidatus Rikenella faecigallinarum</name>
    <dbReference type="NCBI Taxonomy" id="2838745"/>
    <lineage>
        <taxon>Bacteria</taxon>
        <taxon>Pseudomonadati</taxon>
        <taxon>Bacteroidota</taxon>
        <taxon>Bacteroidia</taxon>
        <taxon>Bacteroidales</taxon>
        <taxon>Rikenellaceae</taxon>
        <taxon>Rikenella</taxon>
    </lineage>
</organism>
<dbReference type="GO" id="GO:0005524">
    <property type="term" value="F:ATP binding"/>
    <property type="evidence" value="ECO:0007669"/>
    <property type="project" value="UniProtKB-UniRule"/>
</dbReference>
<dbReference type="Gene3D" id="3.40.50.300">
    <property type="entry name" value="P-loop containing nucleotide triphosphate hydrolases"/>
    <property type="match status" value="1"/>
</dbReference>
<keyword evidence="7 9" id="KW-0460">Magnesium</keyword>
<dbReference type="InterPro" id="IPR027417">
    <property type="entry name" value="P-loop_NTPase"/>
</dbReference>
<dbReference type="NCBIfam" id="TIGR00347">
    <property type="entry name" value="bioD"/>
    <property type="match status" value="1"/>
</dbReference>
<dbReference type="GO" id="GO:0005829">
    <property type="term" value="C:cytosol"/>
    <property type="evidence" value="ECO:0007669"/>
    <property type="project" value="TreeGrafter"/>
</dbReference>
<comment type="caution">
    <text evidence="10">The sequence shown here is derived from an EMBL/GenBank/DDBJ whole genome shotgun (WGS) entry which is preliminary data.</text>
</comment>
<dbReference type="InterPro" id="IPR004472">
    <property type="entry name" value="DTB_synth_BioD"/>
</dbReference>
<evidence type="ECO:0000256" key="4">
    <source>
        <dbReference type="ARBA" id="ARBA00022741"/>
    </source>
</evidence>
<dbReference type="GO" id="GO:0000287">
    <property type="term" value="F:magnesium ion binding"/>
    <property type="evidence" value="ECO:0007669"/>
    <property type="project" value="UniProtKB-UniRule"/>
</dbReference>
<evidence type="ECO:0000256" key="8">
    <source>
        <dbReference type="ARBA" id="ARBA00047386"/>
    </source>
</evidence>
<evidence type="ECO:0000313" key="10">
    <source>
        <dbReference type="EMBL" id="HIW10937.1"/>
    </source>
</evidence>
<comment type="function">
    <text evidence="9">Catalyzes a mechanistically unusual reaction, the ATP-dependent insertion of CO2 between the N7 and N8 nitrogen atoms of 7,8-diaminopelargonic acid (DAPA, also called 7,8-diammoniononanoate) to form a ureido ring.</text>
</comment>
<comment type="cofactor">
    <cofactor evidence="9">
        <name>Mg(2+)</name>
        <dbReference type="ChEBI" id="CHEBI:18420"/>
    </cofactor>
</comment>
<dbReference type="EC" id="6.3.3.3" evidence="9"/>
<feature type="binding site" evidence="9">
    <location>
        <position position="55"/>
    </location>
    <ligand>
        <name>Mg(2+)</name>
        <dbReference type="ChEBI" id="CHEBI:18420"/>
    </ligand>
</feature>
<evidence type="ECO:0000313" key="11">
    <source>
        <dbReference type="Proteomes" id="UP000823926"/>
    </source>
</evidence>
<feature type="binding site" evidence="9">
    <location>
        <position position="120"/>
    </location>
    <ligand>
        <name>Mg(2+)</name>
        <dbReference type="ChEBI" id="CHEBI:18420"/>
    </ligand>
</feature>
<dbReference type="Pfam" id="PF13500">
    <property type="entry name" value="AAA_26"/>
    <property type="match status" value="1"/>
</dbReference>
<dbReference type="Proteomes" id="UP000823926">
    <property type="component" value="Unassembled WGS sequence"/>
</dbReference>
<dbReference type="PIRSF" id="PIRSF006755">
    <property type="entry name" value="DTB_synth"/>
    <property type="match status" value="1"/>
</dbReference>
<keyword evidence="5 9" id="KW-0093">Biotin biosynthesis</keyword>
<comment type="catalytic activity">
    <reaction evidence="9">
        <text>(7R,8S)-7,8-diammoniononanoate + CO2 + ATP = (4R,5S)-dethiobiotin + ADP + phosphate + 3 H(+)</text>
        <dbReference type="Rhea" id="RHEA:15805"/>
        <dbReference type="ChEBI" id="CHEBI:15378"/>
        <dbReference type="ChEBI" id="CHEBI:16526"/>
        <dbReference type="ChEBI" id="CHEBI:30616"/>
        <dbReference type="ChEBI" id="CHEBI:43474"/>
        <dbReference type="ChEBI" id="CHEBI:149469"/>
        <dbReference type="ChEBI" id="CHEBI:149473"/>
        <dbReference type="ChEBI" id="CHEBI:456216"/>
        <dbReference type="EC" id="6.3.3.3"/>
    </reaction>
</comment>
<feature type="binding site" evidence="9">
    <location>
        <position position="22"/>
    </location>
    <ligand>
        <name>Mg(2+)</name>
        <dbReference type="ChEBI" id="CHEBI:18420"/>
    </ligand>
</feature>
<accession>A0A9D1TYC0</accession>
<dbReference type="AlphaFoldDB" id="A0A9D1TYC0"/>
<comment type="pathway">
    <text evidence="9">Cofactor biosynthesis; biotin biosynthesis; biotin from 7,8-diaminononanoate: step 1/2.</text>
</comment>
<dbReference type="CDD" id="cd03109">
    <property type="entry name" value="DTBS"/>
    <property type="match status" value="1"/>
</dbReference>